<keyword evidence="3" id="KW-1185">Reference proteome</keyword>
<dbReference type="RefSeq" id="WP_309483567.1">
    <property type="nucleotide sequence ID" value="NZ_CP133720.1"/>
</dbReference>
<evidence type="ECO:0000313" key="3">
    <source>
        <dbReference type="Proteomes" id="UP001181355"/>
    </source>
</evidence>
<dbReference type="EMBL" id="CP133720">
    <property type="protein sequence ID" value="WMW82090.1"/>
    <property type="molecule type" value="Genomic_DNA"/>
</dbReference>
<dbReference type="SMART" id="SM00450">
    <property type="entry name" value="RHOD"/>
    <property type="match status" value="1"/>
</dbReference>
<dbReference type="Gene3D" id="3.40.250.10">
    <property type="entry name" value="Rhodanese-like domain"/>
    <property type="match status" value="1"/>
</dbReference>
<dbReference type="PROSITE" id="PS50206">
    <property type="entry name" value="RHODANESE_3"/>
    <property type="match status" value="1"/>
</dbReference>
<evidence type="ECO:0000313" key="2">
    <source>
        <dbReference type="EMBL" id="WMW82090.1"/>
    </source>
</evidence>
<name>A0ABY9RP92_9BURK</name>
<dbReference type="PANTHER" id="PTHR45431:SF3">
    <property type="entry name" value="RHODANESE-LIKE DOMAIN-CONTAINING PROTEIN 15, CHLOROPLASTIC"/>
    <property type="match status" value="1"/>
</dbReference>
<feature type="domain" description="Rhodanese" evidence="1">
    <location>
        <begin position="14"/>
        <end position="103"/>
    </location>
</feature>
<reference evidence="2" key="1">
    <citation type="submission" date="2023-09" db="EMBL/GenBank/DDBJ databases">
        <title>Undibacterium sp. 20NA77.5 isolated from freshwater.</title>
        <authorList>
            <person name="Le V."/>
            <person name="Ko S.-R."/>
            <person name="Ahn C.-Y."/>
            <person name="Oh H.-M."/>
        </authorList>
    </citation>
    <scope>NUCLEOTIDE SEQUENCE</scope>
    <source>
        <strain evidence="2">20NA77.5</strain>
    </source>
</reference>
<dbReference type="InterPro" id="IPR052367">
    <property type="entry name" value="Thiosulfate_ST/Rhodanese-like"/>
</dbReference>
<gene>
    <name evidence="2" type="ORF">RF679_07340</name>
</gene>
<dbReference type="PANTHER" id="PTHR45431">
    <property type="entry name" value="RHODANESE-LIKE DOMAIN-CONTAINING PROTEIN 15, CHLOROPLASTIC"/>
    <property type="match status" value="1"/>
</dbReference>
<dbReference type="CDD" id="cd00158">
    <property type="entry name" value="RHOD"/>
    <property type="match status" value="1"/>
</dbReference>
<dbReference type="Pfam" id="PF00581">
    <property type="entry name" value="Rhodanese"/>
    <property type="match status" value="1"/>
</dbReference>
<accession>A0ABY9RP92</accession>
<dbReference type="InterPro" id="IPR036873">
    <property type="entry name" value="Rhodanese-like_dom_sf"/>
</dbReference>
<sequence length="104" mass="11180">MQFSSNSYQSRTGESDVPLLVDVRSELEYAGGHIQGALSWPLHELRQYAVASKIAKETKVLVYCLSGARSSAACRELASMGYLNVTNGGGISQLALQCGLPIMK</sequence>
<dbReference type="SUPFAM" id="SSF52821">
    <property type="entry name" value="Rhodanese/Cell cycle control phosphatase"/>
    <property type="match status" value="1"/>
</dbReference>
<evidence type="ECO:0000259" key="1">
    <source>
        <dbReference type="PROSITE" id="PS50206"/>
    </source>
</evidence>
<organism evidence="2 3">
    <name type="scientific">Undibacterium cyanobacteriorum</name>
    <dbReference type="NCBI Taxonomy" id="3073561"/>
    <lineage>
        <taxon>Bacteria</taxon>
        <taxon>Pseudomonadati</taxon>
        <taxon>Pseudomonadota</taxon>
        <taxon>Betaproteobacteria</taxon>
        <taxon>Burkholderiales</taxon>
        <taxon>Oxalobacteraceae</taxon>
        <taxon>Undibacterium</taxon>
    </lineage>
</organism>
<proteinExistence type="predicted"/>
<protein>
    <submittedName>
        <fullName evidence="2">Rhodanese-like domain-containing protein</fullName>
    </submittedName>
</protein>
<dbReference type="Proteomes" id="UP001181355">
    <property type="component" value="Chromosome"/>
</dbReference>
<dbReference type="InterPro" id="IPR001763">
    <property type="entry name" value="Rhodanese-like_dom"/>
</dbReference>